<accession>A0A645AIR8</accession>
<sequence length="140" mass="16072">MKNLRRFRIRLDVIRNRSGRNHRGRAGDDHASDLLGGKIEFQHSPRLGGIRKYLDRNRVIAHFLLRVERNRSPGSQPSRGGVIALQSHRSGRPPDNLPSANSRSLVEQPRDVIFSDRRMFVNVARRVIFIKSHDQLPIPS</sequence>
<name>A0A645AIR8_9ZZZZ</name>
<feature type="region of interest" description="Disordered" evidence="1">
    <location>
        <begin position="70"/>
        <end position="104"/>
    </location>
</feature>
<evidence type="ECO:0000313" key="2">
    <source>
        <dbReference type="EMBL" id="MPM49554.1"/>
    </source>
</evidence>
<proteinExistence type="predicted"/>
<evidence type="ECO:0000256" key="1">
    <source>
        <dbReference type="SAM" id="MobiDB-lite"/>
    </source>
</evidence>
<protein>
    <submittedName>
        <fullName evidence="2">Uncharacterized protein</fullName>
    </submittedName>
</protein>
<organism evidence="2">
    <name type="scientific">bioreactor metagenome</name>
    <dbReference type="NCBI Taxonomy" id="1076179"/>
    <lineage>
        <taxon>unclassified sequences</taxon>
        <taxon>metagenomes</taxon>
        <taxon>ecological metagenomes</taxon>
    </lineage>
</organism>
<gene>
    <name evidence="2" type="ORF">SDC9_96284</name>
</gene>
<dbReference type="EMBL" id="VSSQ01012576">
    <property type="protein sequence ID" value="MPM49554.1"/>
    <property type="molecule type" value="Genomic_DNA"/>
</dbReference>
<reference evidence="2" key="1">
    <citation type="submission" date="2019-08" db="EMBL/GenBank/DDBJ databases">
        <authorList>
            <person name="Kucharzyk K."/>
            <person name="Murdoch R.W."/>
            <person name="Higgins S."/>
            <person name="Loffler F."/>
        </authorList>
    </citation>
    <scope>NUCLEOTIDE SEQUENCE</scope>
</reference>
<dbReference type="AlphaFoldDB" id="A0A645AIR8"/>
<comment type="caution">
    <text evidence="2">The sequence shown here is derived from an EMBL/GenBank/DDBJ whole genome shotgun (WGS) entry which is preliminary data.</text>
</comment>